<protein>
    <submittedName>
        <fullName evidence="1">Uncharacterized protein</fullName>
    </submittedName>
</protein>
<dbReference type="AlphaFoldDB" id="A0A0B2JXI5"/>
<gene>
    <name evidence="1" type="ORF">NZ47_10915</name>
</gene>
<dbReference type="RefSeq" id="WP_039210578.1">
    <property type="nucleotide sequence ID" value="NZ_JSCE01000206.1"/>
</dbReference>
<dbReference type="EMBL" id="JSCE01000206">
    <property type="protein sequence ID" value="KHM51356.1"/>
    <property type="molecule type" value="Genomic_DNA"/>
</dbReference>
<reference evidence="1 2" key="1">
    <citation type="journal article" date="2013" name="PLoS ONE">
        <title>Identification and characterization of three novel lipases belonging to families II and V from Anaerovibrio lipolyticus 5ST.</title>
        <authorList>
            <person name="Prive F."/>
            <person name="Kaderbhai N.N."/>
            <person name="Girdwood S."/>
            <person name="Worgan H.J."/>
            <person name="Pinloche E."/>
            <person name="Scollan N.D."/>
            <person name="Huws S.A."/>
            <person name="Newbold C.J."/>
        </authorList>
    </citation>
    <scope>NUCLEOTIDE SEQUENCE [LARGE SCALE GENOMIC DNA]</scope>
    <source>
        <strain evidence="1 2">5S</strain>
    </source>
</reference>
<sequence length="86" mass="8810">MTACSDRNTGPIVGTGPHFGGWVCSQLSSDTIRAFHGIAGIRDVGMTGKDLGPMLLGYTLPSGAPHRVGVSDAGVWLTARMGGLTP</sequence>
<evidence type="ECO:0000313" key="2">
    <source>
        <dbReference type="Proteomes" id="UP000030993"/>
    </source>
</evidence>
<keyword evidence="2" id="KW-1185">Reference proteome</keyword>
<accession>A0A0B2JXI5</accession>
<dbReference type="Proteomes" id="UP000030993">
    <property type="component" value="Unassembled WGS sequence"/>
</dbReference>
<comment type="caution">
    <text evidence="1">The sequence shown here is derived from an EMBL/GenBank/DDBJ whole genome shotgun (WGS) entry which is preliminary data.</text>
</comment>
<organism evidence="1 2">
    <name type="scientific">Anaerovibrio lipolyticus</name>
    <dbReference type="NCBI Taxonomy" id="82374"/>
    <lineage>
        <taxon>Bacteria</taxon>
        <taxon>Bacillati</taxon>
        <taxon>Bacillota</taxon>
        <taxon>Negativicutes</taxon>
        <taxon>Selenomonadales</taxon>
        <taxon>Selenomonadaceae</taxon>
        <taxon>Anaerovibrio</taxon>
    </lineage>
</organism>
<name>A0A0B2JXI5_9FIRM</name>
<proteinExistence type="predicted"/>
<evidence type="ECO:0000313" key="1">
    <source>
        <dbReference type="EMBL" id="KHM51356.1"/>
    </source>
</evidence>